<sequence>MITTALTLLRLIPVRGWLTIAAIVAALAGALHFRQHFINQGAIDATAKIERANDAAKDRFNDASDQVNRCYATGGDWDRFERVCKRSGR</sequence>
<keyword evidence="3" id="KW-1185">Reference proteome</keyword>
<evidence type="ECO:0000256" key="1">
    <source>
        <dbReference type="SAM" id="Phobius"/>
    </source>
</evidence>
<keyword evidence="1" id="KW-0812">Transmembrane</keyword>
<protein>
    <submittedName>
        <fullName evidence="2">Uncharacterized protein</fullName>
    </submittedName>
</protein>
<dbReference type="EMBL" id="JBFNQD010000018">
    <property type="protein sequence ID" value="MEW9309876.1"/>
    <property type="molecule type" value="Genomic_DNA"/>
</dbReference>
<dbReference type="Proteomes" id="UP001555786">
    <property type="component" value="Unassembled WGS sequence"/>
</dbReference>
<accession>A0ABV3PWR8</accession>
<evidence type="ECO:0000313" key="3">
    <source>
        <dbReference type="Proteomes" id="UP001555786"/>
    </source>
</evidence>
<dbReference type="RefSeq" id="WP_367626459.1">
    <property type="nucleotide sequence ID" value="NZ_JBFNQD010000018.1"/>
</dbReference>
<gene>
    <name evidence="2" type="ORF">ABXS05_30300</name>
</gene>
<feature type="transmembrane region" description="Helical" evidence="1">
    <location>
        <begin position="12"/>
        <end position="33"/>
    </location>
</feature>
<reference evidence="2 3" key="1">
    <citation type="submission" date="2024-07" db="EMBL/GenBank/DDBJ databases">
        <title>Description of Labrys sedimenti sp. nov., isolated from a diclofenac-degrading enrichment culture.</title>
        <authorList>
            <person name="Tancsics A."/>
            <person name="Csepanyi A."/>
        </authorList>
    </citation>
    <scope>NUCLEOTIDE SEQUENCE [LARGE SCALE GENOMIC DNA]</scope>
    <source>
        <strain evidence="2 3">LMG 23578</strain>
    </source>
</reference>
<keyword evidence="1" id="KW-0472">Membrane</keyword>
<evidence type="ECO:0000313" key="2">
    <source>
        <dbReference type="EMBL" id="MEW9309876.1"/>
    </source>
</evidence>
<organism evidence="2 3">
    <name type="scientific">Labrys neptuniae</name>
    <dbReference type="NCBI Taxonomy" id="376174"/>
    <lineage>
        <taxon>Bacteria</taxon>
        <taxon>Pseudomonadati</taxon>
        <taxon>Pseudomonadota</taxon>
        <taxon>Alphaproteobacteria</taxon>
        <taxon>Hyphomicrobiales</taxon>
        <taxon>Xanthobacteraceae</taxon>
        <taxon>Labrys</taxon>
    </lineage>
</organism>
<keyword evidence="1" id="KW-1133">Transmembrane helix</keyword>
<comment type="caution">
    <text evidence="2">The sequence shown here is derived from an EMBL/GenBank/DDBJ whole genome shotgun (WGS) entry which is preliminary data.</text>
</comment>
<proteinExistence type="predicted"/>
<name>A0ABV3PWR8_9HYPH</name>